<dbReference type="SMART" id="SM00382">
    <property type="entry name" value="AAA"/>
    <property type="match status" value="1"/>
</dbReference>
<feature type="transmembrane region" description="Helical" evidence="9">
    <location>
        <begin position="163"/>
        <end position="182"/>
    </location>
</feature>
<feature type="transmembrane region" description="Helical" evidence="9">
    <location>
        <begin position="134"/>
        <end position="157"/>
    </location>
</feature>
<dbReference type="InterPro" id="IPR036640">
    <property type="entry name" value="ABC1_TM_sf"/>
</dbReference>
<evidence type="ECO:0000256" key="7">
    <source>
        <dbReference type="ARBA" id="ARBA00022989"/>
    </source>
</evidence>
<evidence type="ECO:0000313" key="12">
    <source>
        <dbReference type="EMBL" id="AFZ06439.1"/>
    </source>
</evidence>
<feature type="domain" description="ABC transmembrane type-1" evidence="11">
    <location>
        <begin position="23"/>
        <end position="306"/>
    </location>
</feature>
<dbReference type="SUPFAM" id="SSF52540">
    <property type="entry name" value="P-loop containing nucleoside triphosphate hydrolases"/>
    <property type="match status" value="1"/>
</dbReference>
<feature type="domain" description="ABC transporter" evidence="10">
    <location>
        <begin position="340"/>
        <end position="574"/>
    </location>
</feature>
<keyword evidence="13" id="KW-1185">Reference proteome</keyword>
<dbReference type="InterPro" id="IPR003439">
    <property type="entry name" value="ABC_transporter-like_ATP-bd"/>
</dbReference>
<dbReference type="Pfam" id="PF00664">
    <property type="entry name" value="ABC_membrane"/>
    <property type="match status" value="1"/>
</dbReference>
<comment type="subcellular location">
    <subcellularLocation>
        <location evidence="1">Cell membrane</location>
        <topology evidence="1">Multi-pass membrane protein</topology>
    </subcellularLocation>
</comment>
<dbReference type="GO" id="GO:0015421">
    <property type="term" value="F:ABC-type oligopeptide transporter activity"/>
    <property type="evidence" value="ECO:0007669"/>
    <property type="project" value="TreeGrafter"/>
</dbReference>
<dbReference type="GO" id="GO:0005524">
    <property type="term" value="F:ATP binding"/>
    <property type="evidence" value="ECO:0007669"/>
    <property type="project" value="UniProtKB-KW"/>
</dbReference>
<feature type="transmembrane region" description="Helical" evidence="9">
    <location>
        <begin position="20"/>
        <end position="39"/>
    </location>
</feature>
<dbReference type="FunFam" id="3.40.50.300:FF:000221">
    <property type="entry name" value="Multidrug ABC transporter ATP-binding protein"/>
    <property type="match status" value="1"/>
</dbReference>
<dbReference type="HOGENOM" id="CLU_000604_84_3_3"/>
<dbReference type="Pfam" id="PF00005">
    <property type="entry name" value="ABC_tran"/>
    <property type="match status" value="1"/>
</dbReference>
<dbReference type="InterPro" id="IPR039421">
    <property type="entry name" value="Type_1_exporter"/>
</dbReference>
<gene>
    <name evidence="12" type="ORF">Osc7112_1961</name>
</gene>
<evidence type="ECO:0000313" key="13">
    <source>
        <dbReference type="Proteomes" id="UP000010478"/>
    </source>
</evidence>
<keyword evidence="3" id="KW-1003">Cell membrane</keyword>
<dbReference type="RefSeq" id="WP_015175750.1">
    <property type="nucleotide sequence ID" value="NC_019729.1"/>
</dbReference>
<evidence type="ECO:0000256" key="8">
    <source>
        <dbReference type="ARBA" id="ARBA00023136"/>
    </source>
</evidence>
<feature type="transmembrane region" description="Helical" evidence="9">
    <location>
        <begin position="59"/>
        <end position="83"/>
    </location>
</feature>
<dbReference type="Gene3D" id="1.20.1560.10">
    <property type="entry name" value="ABC transporter type 1, transmembrane domain"/>
    <property type="match status" value="1"/>
</dbReference>
<dbReference type="EMBL" id="CP003614">
    <property type="protein sequence ID" value="AFZ06439.1"/>
    <property type="molecule type" value="Genomic_DNA"/>
</dbReference>
<dbReference type="InterPro" id="IPR017871">
    <property type="entry name" value="ABC_transporter-like_CS"/>
</dbReference>
<keyword evidence="4 9" id="KW-0812">Transmembrane</keyword>
<dbReference type="CDD" id="cd07346">
    <property type="entry name" value="ABC_6TM_exporters"/>
    <property type="match status" value="1"/>
</dbReference>
<keyword evidence="7 9" id="KW-1133">Transmembrane helix</keyword>
<evidence type="ECO:0000256" key="2">
    <source>
        <dbReference type="ARBA" id="ARBA00022448"/>
    </source>
</evidence>
<dbReference type="KEGG" id="oni:Osc7112_1961"/>
<dbReference type="InterPro" id="IPR027417">
    <property type="entry name" value="P-loop_NTPase"/>
</dbReference>
<dbReference type="AlphaFoldDB" id="K9VFZ8"/>
<dbReference type="eggNOG" id="COG1132">
    <property type="taxonomic scope" value="Bacteria"/>
</dbReference>
<dbReference type="SUPFAM" id="SSF90123">
    <property type="entry name" value="ABC transporter transmembrane region"/>
    <property type="match status" value="1"/>
</dbReference>
<dbReference type="Gene3D" id="3.40.50.300">
    <property type="entry name" value="P-loop containing nucleotide triphosphate hydrolases"/>
    <property type="match status" value="1"/>
</dbReference>
<dbReference type="InterPro" id="IPR011527">
    <property type="entry name" value="ABC1_TM_dom"/>
</dbReference>
<dbReference type="PROSITE" id="PS00211">
    <property type="entry name" value="ABC_TRANSPORTER_1"/>
    <property type="match status" value="1"/>
</dbReference>
<evidence type="ECO:0000256" key="9">
    <source>
        <dbReference type="SAM" id="Phobius"/>
    </source>
</evidence>
<dbReference type="OrthoDB" id="9804259at2"/>
<reference evidence="12 13" key="1">
    <citation type="submission" date="2012-05" db="EMBL/GenBank/DDBJ databases">
        <title>Finished chromosome of genome of Oscillatoria sp. PCC 7112.</title>
        <authorList>
            <consortium name="US DOE Joint Genome Institute"/>
            <person name="Gugger M."/>
            <person name="Coursin T."/>
            <person name="Rippka R."/>
            <person name="Tandeau De Marsac N."/>
            <person name="Huntemann M."/>
            <person name="Wei C.-L."/>
            <person name="Han J."/>
            <person name="Detter J.C."/>
            <person name="Han C."/>
            <person name="Tapia R."/>
            <person name="Davenport K."/>
            <person name="Daligault H."/>
            <person name="Erkkila T."/>
            <person name="Gu W."/>
            <person name="Munk A.C.C."/>
            <person name="Teshima H."/>
            <person name="Xu Y."/>
            <person name="Chain P."/>
            <person name="Chen A."/>
            <person name="Krypides N."/>
            <person name="Mavromatis K."/>
            <person name="Markowitz V."/>
            <person name="Szeto E."/>
            <person name="Ivanova N."/>
            <person name="Mikhailova N."/>
            <person name="Ovchinnikova G."/>
            <person name="Pagani I."/>
            <person name="Pati A."/>
            <person name="Goodwin L."/>
            <person name="Peters L."/>
            <person name="Pitluck S."/>
            <person name="Woyke T."/>
            <person name="Kerfeld C."/>
        </authorList>
    </citation>
    <scope>NUCLEOTIDE SEQUENCE [LARGE SCALE GENOMIC DNA]</scope>
    <source>
        <strain evidence="12 13">PCC 7112</strain>
    </source>
</reference>
<evidence type="ECO:0000256" key="1">
    <source>
        <dbReference type="ARBA" id="ARBA00004651"/>
    </source>
</evidence>
<evidence type="ECO:0000259" key="11">
    <source>
        <dbReference type="PROSITE" id="PS50929"/>
    </source>
</evidence>
<dbReference type="STRING" id="179408.Osc7112_1961"/>
<evidence type="ECO:0000256" key="5">
    <source>
        <dbReference type="ARBA" id="ARBA00022741"/>
    </source>
</evidence>
<dbReference type="PATRIC" id="fig|179408.3.peg.2385"/>
<feature type="transmembrane region" description="Helical" evidence="9">
    <location>
        <begin position="252"/>
        <end position="271"/>
    </location>
</feature>
<keyword evidence="5" id="KW-0547">Nucleotide-binding</keyword>
<proteinExistence type="predicted"/>
<dbReference type="PROSITE" id="PS50929">
    <property type="entry name" value="ABC_TM1F"/>
    <property type="match status" value="1"/>
</dbReference>
<feature type="transmembrane region" description="Helical" evidence="9">
    <location>
        <begin position="283"/>
        <end position="305"/>
    </location>
</feature>
<evidence type="ECO:0000256" key="4">
    <source>
        <dbReference type="ARBA" id="ARBA00022692"/>
    </source>
</evidence>
<dbReference type="InterPro" id="IPR003593">
    <property type="entry name" value="AAA+_ATPase"/>
</dbReference>
<dbReference type="Proteomes" id="UP000010478">
    <property type="component" value="Chromosome"/>
</dbReference>
<dbReference type="PANTHER" id="PTHR43394:SF1">
    <property type="entry name" value="ATP-BINDING CASSETTE SUB-FAMILY B MEMBER 10, MITOCHONDRIAL"/>
    <property type="match status" value="1"/>
</dbReference>
<sequence>MQQIIWFIKTISKYLGSYRWQFILMFGCLIFDAAFDSVLRVSLKFIVDAAIIPQNYKLLVLIISLFGVGAILYTVIGLLGNFLGARLGIVIINNIRRSLFEHLQNLSMEFFGRRSAGDIVKCLISDVQQVENGLITMGLTVVVLEISSILFTTIFMFSLNWQLATLTCIGLTICIIAPAPIAQMATSQGYHVLQKEGEIASIVEENILSQSVVKLFGMERRATQDFAADLNDLQRVYVRATFLSYLVQKVPMILFVITQLVILSIGAVMTYRNYISVGTLVSYQVLLLGLNLNIIGFTGSLPIVIDGVAALQRINDILSETPAVRDRLDAVALPHFTQDICFDRVSFNYSAERMGVKNLSLKIRRGEYVMFVGQSGAGKSTIVNLLTRFYDPDRGRILLDKIDLRHATVRSLRSQIGLVSQEVILFNTTVRENIRMGDLEASDAQVEAAAKAAEIHDFILTLPQGYDTPVGDRGGQLSGGQRQRIALARALVRNPAILILDEATSALDLVTEAGILATIDRIAKKCTVIMITHRITHALRANQIFVLENGSIVASGTHTDLLEQEGLYATLWQQSHHSHNDLTMLAHS</sequence>
<keyword evidence="6" id="KW-0067">ATP-binding</keyword>
<dbReference type="PANTHER" id="PTHR43394">
    <property type="entry name" value="ATP-DEPENDENT PERMEASE MDL1, MITOCHONDRIAL"/>
    <property type="match status" value="1"/>
</dbReference>
<keyword evidence="2" id="KW-0813">Transport</keyword>
<evidence type="ECO:0000259" key="10">
    <source>
        <dbReference type="PROSITE" id="PS50893"/>
    </source>
</evidence>
<dbReference type="PROSITE" id="PS50893">
    <property type="entry name" value="ABC_TRANSPORTER_2"/>
    <property type="match status" value="1"/>
</dbReference>
<dbReference type="GO" id="GO:0005886">
    <property type="term" value="C:plasma membrane"/>
    <property type="evidence" value="ECO:0007669"/>
    <property type="project" value="UniProtKB-SubCell"/>
</dbReference>
<organism evidence="12 13">
    <name type="scientific">Phormidium nigroviride PCC 7112</name>
    <dbReference type="NCBI Taxonomy" id="179408"/>
    <lineage>
        <taxon>Bacteria</taxon>
        <taxon>Bacillati</taxon>
        <taxon>Cyanobacteriota</taxon>
        <taxon>Cyanophyceae</taxon>
        <taxon>Oscillatoriophycideae</taxon>
        <taxon>Oscillatoriales</taxon>
        <taxon>Oscillatoriaceae</taxon>
        <taxon>Phormidium</taxon>
    </lineage>
</organism>
<protein>
    <submittedName>
        <fullName evidence="12">Sigma 54 interacting domain protein</fullName>
    </submittedName>
</protein>
<evidence type="ECO:0000256" key="6">
    <source>
        <dbReference type="ARBA" id="ARBA00022840"/>
    </source>
</evidence>
<keyword evidence="8 9" id="KW-0472">Membrane</keyword>
<dbReference type="GO" id="GO:0016887">
    <property type="term" value="F:ATP hydrolysis activity"/>
    <property type="evidence" value="ECO:0007669"/>
    <property type="project" value="InterPro"/>
</dbReference>
<evidence type="ECO:0000256" key="3">
    <source>
        <dbReference type="ARBA" id="ARBA00022475"/>
    </source>
</evidence>
<name>K9VFZ8_9CYAN</name>
<accession>K9VFZ8</accession>